<evidence type="ECO:0000256" key="2">
    <source>
        <dbReference type="ARBA" id="ARBA00023015"/>
    </source>
</evidence>
<dbReference type="SUPFAM" id="SSF49879">
    <property type="entry name" value="SMAD/FHA domain"/>
    <property type="match status" value="1"/>
</dbReference>
<keyword evidence="10" id="KW-1185">Reference proteome</keyword>
<sequence length="589" mass="64212">MSFDNRKDRTACSNEDCIAVLEGREFNYKVRQKQIAIGRNSSHGEVDIPMGNSSFISRRHLEIFNDGQDFFMVCNGKNGVFVDGVFQRKAPSPLKLPQKCVFRFPSTSIKILFTSLLDPSNSNTSTTTPTTTTALTASAAAAAAATTTTTTSAATLMSSPIVMAAEDHSHEVAQEQIIQTVVTEPVVEGNVITVHQDDQGDIKPLRISIPDQSPCPSPTGTISAANSCPTSPRSGSLMGSVHTIHPHYRQPNVVVGNLVQRVVQCAPSSNTERAVTPTVGNDEQKPPYSYAQLIVQAISSAPDKQLTLSGIYTYITKNYPYYRTADKGWQNSIRHNLSLNRYFMKVARTQEEPGKGSFWRIDPASEEKLVEQAFKRRRQRGMPCFRAGPYTTTVRSAPSSPNHCAVGNMINVITDASMDREPSPLNSMDMMGVQNEYVIEEGQVTTMDDTRGSIITQVDLPQHIYSNGKTMYVTTTSSGNIVNVNGKEAVLLSPTSAATAQLQREYHLLPSGEAGYVEEVGEYIEGEQVEVVGGDSVEVVAGDEQIIYQDQDGQTVETVEIGQDSTFHIADEGQGKFGMVSNVESLQAN</sequence>
<dbReference type="InterPro" id="IPR018122">
    <property type="entry name" value="TF_fork_head_CS_1"/>
</dbReference>
<protein>
    <submittedName>
        <fullName evidence="11">Forkhead box protein K1</fullName>
    </submittedName>
</protein>
<dbReference type="PANTHER" id="PTHR45881">
    <property type="entry name" value="CHECKPOINT SUPPRESSOR 1-LIKE, ISOFORM A-RELATED"/>
    <property type="match status" value="1"/>
</dbReference>
<proteinExistence type="predicted"/>
<name>A0AAJ6VZN2_9ACAR</name>
<organism evidence="10 11">
    <name type="scientific">Galendromus occidentalis</name>
    <name type="common">western predatory mite</name>
    <dbReference type="NCBI Taxonomy" id="34638"/>
    <lineage>
        <taxon>Eukaryota</taxon>
        <taxon>Metazoa</taxon>
        <taxon>Ecdysozoa</taxon>
        <taxon>Arthropoda</taxon>
        <taxon>Chelicerata</taxon>
        <taxon>Arachnida</taxon>
        <taxon>Acari</taxon>
        <taxon>Parasitiformes</taxon>
        <taxon>Mesostigmata</taxon>
        <taxon>Gamasina</taxon>
        <taxon>Phytoseioidea</taxon>
        <taxon>Phytoseiidae</taxon>
        <taxon>Typhlodrominae</taxon>
        <taxon>Galendromus</taxon>
    </lineage>
</organism>
<dbReference type="GeneID" id="100904670"/>
<dbReference type="FunFam" id="2.60.200.20:FF:000031">
    <property type="entry name" value="Forkhead box protein K1"/>
    <property type="match status" value="1"/>
</dbReference>
<keyword evidence="3 6" id="KW-0238">DNA-binding</keyword>
<evidence type="ECO:0000313" key="10">
    <source>
        <dbReference type="Proteomes" id="UP000694867"/>
    </source>
</evidence>
<evidence type="ECO:0000259" key="8">
    <source>
        <dbReference type="PROSITE" id="PS50006"/>
    </source>
</evidence>
<evidence type="ECO:0000256" key="1">
    <source>
        <dbReference type="ARBA" id="ARBA00004123"/>
    </source>
</evidence>
<dbReference type="CDD" id="cd20055">
    <property type="entry name" value="FH_FOXK2"/>
    <property type="match status" value="1"/>
</dbReference>
<reference evidence="11" key="1">
    <citation type="submission" date="2025-08" db="UniProtKB">
        <authorList>
            <consortium name="RefSeq"/>
        </authorList>
    </citation>
    <scope>IDENTIFICATION</scope>
</reference>
<evidence type="ECO:0000313" key="11">
    <source>
        <dbReference type="RefSeq" id="XP_003745821.2"/>
    </source>
</evidence>
<dbReference type="FunFam" id="1.10.10.10:FF:000030">
    <property type="entry name" value="Forkhead box protein K2"/>
    <property type="match status" value="1"/>
</dbReference>
<dbReference type="InterPro" id="IPR001766">
    <property type="entry name" value="Fork_head_dom"/>
</dbReference>
<dbReference type="SUPFAM" id="SSF46785">
    <property type="entry name" value="Winged helix' DNA-binding domain"/>
    <property type="match status" value="1"/>
</dbReference>
<feature type="DNA-binding region" description="Fork-head" evidence="6">
    <location>
        <begin position="285"/>
        <end position="380"/>
    </location>
</feature>
<feature type="domain" description="Fork-head" evidence="9">
    <location>
        <begin position="285"/>
        <end position="380"/>
    </location>
</feature>
<dbReference type="RefSeq" id="XP_003745821.2">
    <property type="nucleotide sequence ID" value="XM_003745773.2"/>
</dbReference>
<evidence type="ECO:0000256" key="7">
    <source>
        <dbReference type="SAM" id="MobiDB-lite"/>
    </source>
</evidence>
<dbReference type="InterPro" id="IPR000253">
    <property type="entry name" value="FHA_dom"/>
</dbReference>
<dbReference type="AlphaFoldDB" id="A0AAJ6VZN2"/>
<accession>A0AAJ6VZN2</accession>
<dbReference type="CDD" id="cd22688">
    <property type="entry name" value="FHA_FOXK"/>
    <property type="match status" value="1"/>
</dbReference>
<comment type="subcellular location">
    <subcellularLocation>
        <location evidence="1 6">Nucleus</location>
    </subcellularLocation>
</comment>
<keyword evidence="4" id="KW-0804">Transcription</keyword>
<evidence type="ECO:0000256" key="3">
    <source>
        <dbReference type="ARBA" id="ARBA00023125"/>
    </source>
</evidence>
<dbReference type="KEGG" id="goe:100904670"/>
<feature type="region of interest" description="Disordered" evidence="7">
    <location>
        <begin position="214"/>
        <end position="236"/>
    </location>
</feature>
<dbReference type="GO" id="GO:0000981">
    <property type="term" value="F:DNA-binding transcription factor activity, RNA polymerase II-specific"/>
    <property type="evidence" value="ECO:0007669"/>
    <property type="project" value="TreeGrafter"/>
</dbReference>
<feature type="compositionally biased region" description="Polar residues" evidence="7">
    <location>
        <begin position="218"/>
        <end position="234"/>
    </location>
</feature>
<dbReference type="SMART" id="SM00339">
    <property type="entry name" value="FH"/>
    <property type="match status" value="1"/>
</dbReference>
<dbReference type="Pfam" id="PF00250">
    <property type="entry name" value="Forkhead"/>
    <property type="match status" value="1"/>
</dbReference>
<dbReference type="InterPro" id="IPR030456">
    <property type="entry name" value="TF_fork_head_CS_2"/>
</dbReference>
<dbReference type="Pfam" id="PF00498">
    <property type="entry name" value="FHA"/>
    <property type="match status" value="1"/>
</dbReference>
<dbReference type="InterPro" id="IPR036388">
    <property type="entry name" value="WH-like_DNA-bd_sf"/>
</dbReference>
<evidence type="ECO:0000256" key="4">
    <source>
        <dbReference type="ARBA" id="ARBA00023163"/>
    </source>
</evidence>
<dbReference type="PROSITE" id="PS50039">
    <property type="entry name" value="FORK_HEAD_3"/>
    <property type="match status" value="1"/>
</dbReference>
<dbReference type="InterPro" id="IPR047397">
    <property type="entry name" value="FH_FOXK2"/>
</dbReference>
<dbReference type="GO" id="GO:0005634">
    <property type="term" value="C:nucleus"/>
    <property type="evidence" value="ECO:0007669"/>
    <property type="project" value="UniProtKB-SubCell"/>
</dbReference>
<evidence type="ECO:0000256" key="6">
    <source>
        <dbReference type="PROSITE-ProRule" id="PRU00089"/>
    </source>
</evidence>
<dbReference type="InterPro" id="IPR036390">
    <property type="entry name" value="WH_DNA-bd_sf"/>
</dbReference>
<keyword evidence="2" id="KW-0805">Transcription regulation</keyword>
<dbReference type="InterPro" id="IPR008984">
    <property type="entry name" value="SMAD_FHA_dom_sf"/>
</dbReference>
<gene>
    <name evidence="11" type="primary">LOC100904670</name>
</gene>
<dbReference type="Proteomes" id="UP000694867">
    <property type="component" value="Unplaced"/>
</dbReference>
<evidence type="ECO:0000256" key="5">
    <source>
        <dbReference type="ARBA" id="ARBA00023242"/>
    </source>
</evidence>
<dbReference type="PROSITE" id="PS50006">
    <property type="entry name" value="FHA_DOMAIN"/>
    <property type="match status" value="1"/>
</dbReference>
<dbReference type="Gene3D" id="2.60.200.20">
    <property type="match status" value="1"/>
</dbReference>
<dbReference type="Gene3D" id="1.10.10.10">
    <property type="entry name" value="Winged helix-like DNA-binding domain superfamily/Winged helix DNA-binding domain"/>
    <property type="match status" value="1"/>
</dbReference>
<feature type="domain" description="FHA" evidence="8">
    <location>
        <begin position="35"/>
        <end position="87"/>
    </location>
</feature>
<dbReference type="PANTHER" id="PTHR45881:SF7">
    <property type="entry name" value="CHECKPOINT SUPPRESSOR 1-LIKE, ISOFORM A-RELATED"/>
    <property type="match status" value="1"/>
</dbReference>
<dbReference type="GO" id="GO:0000978">
    <property type="term" value="F:RNA polymerase II cis-regulatory region sequence-specific DNA binding"/>
    <property type="evidence" value="ECO:0007669"/>
    <property type="project" value="TreeGrafter"/>
</dbReference>
<dbReference type="PROSITE" id="PS00658">
    <property type="entry name" value="FORK_HEAD_2"/>
    <property type="match status" value="1"/>
</dbReference>
<dbReference type="PROSITE" id="PS00657">
    <property type="entry name" value="FORK_HEAD_1"/>
    <property type="match status" value="1"/>
</dbReference>
<evidence type="ECO:0000259" key="9">
    <source>
        <dbReference type="PROSITE" id="PS50039"/>
    </source>
</evidence>
<dbReference type="PRINTS" id="PR00053">
    <property type="entry name" value="FORKHEAD"/>
</dbReference>
<dbReference type="GO" id="GO:0045893">
    <property type="term" value="P:positive regulation of DNA-templated transcription"/>
    <property type="evidence" value="ECO:0007669"/>
    <property type="project" value="UniProtKB-ARBA"/>
</dbReference>
<dbReference type="SMART" id="SM00240">
    <property type="entry name" value="FHA"/>
    <property type="match status" value="1"/>
</dbReference>
<keyword evidence="5 6" id="KW-0539">Nucleus</keyword>